<feature type="transmembrane region" description="Helical" evidence="1">
    <location>
        <begin position="268"/>
        <end position="291"/>
    </location>
</feature>
<evidence type="ECO:0000313" key="3">
    <source>
        <dbReference type="WBParaSite" id="Csp11.Scaffold630.g16799.t1"/>
    </source>
</evidence>
<proteinExistence type="predicted"/>
<keyword evidence="1" id="KW-1133">Transmembrane helix</keyword>
<evidence type="ECO:0000256" key="1">
    <source>
        <dbReference type="SAM" id="Phobius"/>
    </source>
</evidence>
<feature type="transmembrane region" description="Helical" evidence="1">
    <location>
        <begin position="46"/>
        <end position="63"/>
    </location>
</feature>
<name>A0A1I7UK86_9PELO</name>
<feature type="transmembrane region" description="Helical" evidence="1">
    <location>
        <begin position="15"/>
        <end position="34"/>
    </location>
</feature>
<keyword evidence="1" id="KW-0812">Transmembrane</keyword>
<dbReference type="GO" id="GO:0005886">
    <property type="term" value="C:plasma membrane"/>
    <property type="evidence" value="ECO:0007669"/>
    <property type="project" value="TreeGrafter"/>
</dbReference>
<organism evidence="2 3">
    <name type="scientific">Caenorhabditis tropicalis</name>
    <dbReference type="NCBI Taxonomy" id="1561998"/>
    <lineage>
        <taxon>Eukaryota</taxon>
        <taxon>Metazoa</taxon>
        <taxon>Ecdysozoa</taxon>
        <taxon>Nematoda</taxon>
        <taxon>Chromadorea</taxon>
        <taxon>Rhabditida</taxon>
        <taxon>Rhabditina</taxon>
        <taxon>Rhabditomorpha</taxon>
        <taxon>Rhabditoidea</taxon>
        <taxon>Rhabditidae</taxon>
        <taxon>Peloderinae</taxon>
        <taxon>Caenorhabditis</taxon>
    </lineage>
</organism>
<dbReference type="AlphaFoldDB" id="A0A1I7UK86"/>
<dbReference type="PANTHER" id="PTHR22943">
    <property type="entry name" value="7-TRANSMEMBRANE DOMAIN RECEPTOR C.ELEGANS"/>
    <property type="match status" value="1"/>
</dbReference>
<accession>A0A1I7UK86</accession>
<dbReference type="Pfam" id="PF10326">
    <property type="entry name" value="7TM_GPCR_Str"/>
    <property type="match status" value="2"/>
</dbReference>
<keyword evidence="2" id="KW-1185">Reference proteome</keyword>
<dbReference type="InterPro" id="IPR019428">
    <property type="entry name" value="7TM_GPCR_serpentine_rcpt_Str"/>
</dbReference>
<feature type="transmembrane region" description="Helical" evidence="1">
    <location>
        <begin position="191"/>
        <end position="212"/>
    </location>
</feature>
<reference evidence="3" key="1">
    <citation type="submission" date="2016-11" db="UniProtKB">
        <authorList>
            <consortium name="WormBaseParasite"/>
        </authorList>
    </citation>
    <scope>IDENTIFICATION</scope>
</reference>
<feature type="transmembrane region" description="Helical" evidence="1">
    <location>
        <begin position="115"/>
        <end position="139"/>
    </location>
</feature>
<dbReference type="eggNOG" id="ENOG502TH5X">
    <property type="taxonomic scope" value="Eukaryota"/>
</dbReference>
<dbReference type="STRING" id="1561998.A0A1I7UK86"/>
<dbReference type="WBParaSite" id="Csp11.Scaffold630.g16799.t1">
    <property type="protein sequence ID" value="Csp11.Scaffold630.g16799.t1"/>
    <property type="gene ID" value="Csp11.Scaffold630.g16799"/>
</dbReference>
<keyword evidence="1" id="KW-0472">Membrane</keyword>
<dbReference type="GO" id="GO:0042048">
    <property type="term" value="P:olfactory behavior"/>
    <property type="evidence" value="ECO:0007669"/>
    <property type="project" value="TreeGrafter"/>
</dbReference>
<dbReference type="Proteomes" id="UP000095282">
    <property type="component" value="Unplaced"/>
</dbReference>
<dbReference type="PANTHER" id="PTHR22943:SF76">
    <property type="entry name" value="SEVEN TM RECEPTOR"/>
    <property type="match status" value="1"/>
</dbReference>
<sequence>MNARWMLKLAFRSELLGFVVSSFSNSILLLMLSFKANSSYGEYRHLMFSYSIIEIIYSLMSLWTGMVAHSTENSFVVFSLYQEYVERSIAPLFLETRNIEWNDYSYKKLKYFTGYYLVSWIIGAVIFGFGNAFLKFFMFPENERLTNDLREDFKNYYNLTMEEVVYNGPNYYICDDNGNCEYPLGDWATMIYLSSALISSVFLMGYCGHKCTMKLKNNNRHTSVRTLDLQKQLMTALIIQSVIPIVFMYIPIIILFMSPMLHIGFGPYVNITMATVAIYPPVDQFAILYVIKDFRVALRGNL</sequence>
<feature type="transmembrane region" description="Helical" evidence="1">
    <location>
        <begin position="233"/>
        <end position="256"/>
    </location>
</feature>
<evidence type="ECO:0000313" key="2">
    <source>
        <dbReference type="Proteomes" id="UP000095282"/>
    </source>
</evidence>
<dbReference type="GO" id="GO:0038022">
    <property type="term" value="F:G protein-coupled olfactory receptor activity"/>
    <property type="evidence" value="ECO:0007669"/>
    <property type="project" value="TreeGrafter"/>
</dbReference>
<protein>
    <submittedName>
        <fullName evidence="3">Seven TM Receptor</fullName>
    </submittedName>
</protein>